<dbReference type="EC" id="3.1.4.46" evidence="2"/>
<dbReference type="Proteomes" id="UP000711614">
    <property type="component" value="Unassembled WGS sequence"/>
</dbReference>
<dbReference type="EMBL" id="JAGIOI010000001">
    <property type="protein sequence ID" value="MBP2412811.1"/>
    <property type="molecule type" value="Genomic_DNA"/>
</dbReference>
<comment type="caution">
    <text evidence="2">The sequence shown here is derived from an EMBL/GenBank/DDBJ whole genome shotgun (WGS) entry which is preliminary data.</text>
</comment>
<accession>A0ABS4YVH7</accession>
<evidence type="ECO:0000313" key="2">
    <source>
        <dbReference type="EMBL" id="MBP2412811.1"/>
    </source>
</evidence>
<dbReference type="GO" id="GO:0008889">
    <property type="term" value="F:glycerophosphodiester phosphodiesterase activity"/>
    <property type="evidence" value="ECO:0007669"/>
    <property type="project" value="UniProtKB-EC"/>
</dbReference>
<dbReference type="InterPro" id="IPR030395">
    <property type="entry name" value="GP_PDE_dom"/>
</dbReference>
<evidence type="ECO:0000259" key="1">
    <source>
        <dbReference type="PROSITE" id="PS51704"/>
    </source>
</evidence>
<dbReference type="PANTHER" id="PTHR43805:SF1">
    <property type="entry name" value="GP-PDE DOMAIN-CONTAINING PROTEIN"/>
    <property type="match status" value="1"/>
</dbReference>
<dbReference type="Gene3D" id="3.20.20.190">
    <property type="entry name" value="Phosphatidylinositol (PI) phosphodiesterase"/>
    <property type="match status" value="1"/>
</dbReference>
<feature type="domain" description="GP-PDE" evidence="1">
    <location>
        <begin position="23"/>
        <end position="260"/>
    </location>
</feature>
<protein>
    <submittedName>
        <fullName evidence="2">Glycerophosphoryl diester phosphodiesterase</fullName>
        <ecNumber evidence="2">3.1.4.46</ecNumber>
    </submittedName>
</protein>
<name>A0ABS4YVH7_9MICC</name>
<reference evidence="2 3" key="1">
    <citation type="submission" date="2021-03" db="EMBL/GenBank/DDBJ databases">
        <title>Sequencing the genomes of 1000 actinobacteria strains.</title>
        <authorList>
            <person name="Klenk H.-P."/>
        </authorList>
    </citation>
    <scope>NUCLEOTIDE SEQUENCE [LARGE SCALE GENOMIC DNA]</scope>
    <source>
        <strain evidence="2 3">DSM 16005</strain>
    </source>
</reference>
<gene>
    <name evidence="2" type="ORF">JOF48_001610</name>
</gene>
<dbReference type="RefSeq" id="WP_209679344.1">
    <property type="nucleotide sequence ID" value="NZ_JAGIOI010000001.1"/>
</dbReference>
<dbReference type="PROSITE" id="PS51704">
    <property type="entry name" value="GP_PDE"/>
    <property type="match status" value="1"/>
</dbReference>
<organism evidence="2 3">
    <name type="scientific">Arthrobacter stackebrandtii</name>
    <dbReference type="NCBI Taxonomy" id="272161"/>
    <lineage>
        <taxon>Bacteria</taxon>
        <taxon>Bacillati</taxon>
        <taxon>Actinomycetota</taxon>
        <taxon>Actinomycetes</taxon>
        <taxon>Micrococcales</taxon>
        <taxon>Micrococcaceae</taxon>
        <taxon>Arthrobacter</taxon>
    </lineage>
</organism>
<dbReference type="CDD" id="cd08561">
    <property type="entry name" value="GDPD_cytoplasmic_ScUgpQ2_like"/>
    <property type="match status" value="1"/>
</dbReference>
<proteinExistence type="predicted"/>
<sequence>MAQGGNLPNRHTAPKPYLDSAHPVGIAHRGFSRDGLENSLTAFHAARELGFAYLETDINTTSDGVAVVFHDATLDRTTDGRGAISELPFEQVRAARIGGREPIATLDEFIEALPGARFNIDVKDSGSVAPLVRAIEHYGLHDRVCVASFSERRRRKVLAGLSRPVASSPGQSLMAAYFLLSPWLPGALVRRLMRSVDVLQIPVAHKGLRLVTAASVGRAHRLGLKVHVWTINEPARMEELLDLGVDGVMTDRADLLAGVMRGRGWQP</sequence>
<dbReference type="Pfam" id="PF03009">
    <property type="entry name" value="GDPD"/>
    <property type="match status" value="1"/>
</dbReference>
<keyword evidence="3" id="KW-1185">Reference proteome</keyword>
<evidence type="ECO:0000313" key="3">
    <source>
        <dbReference type="Proteomes" id="UP000711614"/>
    </source>
</evidence>
<dbReference type="PANTHER" id="PTHR43805">
    <property type="entry name" value="GLYCEROPHOSPHORYL DIESTER PHOSPHODIESTERASE"/>
    <property type="match status" value="1"/>
</dbReference>
<dbReference type="InterPro" id="IPR017946">
    <property type="entry name" value="PLC-like_Pdiesterase_TIM-brl"/>
</dbReference>
<keyword evidence="2" id="KW-0378">Hydrolase</keyword>
<dbReference type="SUPFAM" id="SSF51695">
    <property type="entry name" value="PLC-like phosphodiesterases"/>
    <property type="match status" value="1"/>
</dbReference>